<proteinExistence type="predicted"/>
<name>A0AAE1P5I9_9EUCA</name>
<dbReference type="Proteomes" id="UP001292094">
    <property type="component" value="Unassembled WGS sequence"/>
</dbReference>
<sequence length="76" mass="8204">MTTLLQDHQHGNNHIQPRNILMEETPNAAEVSHISLSHSSMVGDPKLSAQLKKEMGQMKGCLGQYSYSQAGGQVGG</sequence>
<evidence type="ECO:0000313" key="1">
    <source>
        <dbReference type="EMBL" id="KAK4301120.1"/>
    </source>
</evidence>
<evidence type="ECO:0000313" key="2">
    <source>
        <dbReference type="Proteomes" id="UP001292094"/>
    </source>
</evidence>
<protein>
    <submittedName>
        <fullName evidence="1">Uncharacterized protein</fullName>
    </submittedName>
</protein>
<dbReference type="EMBL" id="JAWZYT010002922">
    <property type="protein sequence ID" value="KAK4301120.1"/>
    <property type="molecule type" value="Genomic_DNA"/>
</dbReference>
<reference evidence="1" key="1">
    <citation type="submission" date="2023-11" db="EMBL/GenBank/DDBJ databases">
        <title>Genome assemblies of two species of porcelain crab, Petrolisthes cinctipes and Petrolisthes manimaculis (Anomura: Porcellanidae).</title>
        <authorList>
            <person name="Angst P."/>
        </authorList>
    </citation>
    <scope>NUCLEOTIDE SEQUENCE</scope>
    <source>
        <strain evidence="1">PB745_02</strain>
        <tissue evidence="1">Gill</tissue>
    </source>
</reference>
<gene>
    <name evidence="1" type="ORF">Pmani_026719</name>
</gene>
<keyword evidence="2" id="KW-1185">Reference proteome</keyword>
<comment type="caution">
    <text evidence="1">The sequence shown here is derived from an EMBL/GenBank/DDBJ whole genome shotgun (WGS) entry which is preliminary data.</text>
</comment>
<accession>A0AAE1P5I9</accession>
<dbReference type="AlphaFoldDB" id="A0AAE1P5I9"/>
<organism evidence="1 2">
    <name type="scientific">Petrolisthes manimaculis</name>
    <dbReference type="NCBI Taxonomy" id="1843537"/>
    <lineage>
        <taxon>Eukaryota</taxon>
        <taxon>Metazoa</taxon>
        <taxon>Ecdysozoa</taxon>
        <taxon>Arthropoda</taxon>
        <taxon>Crustacea</taxon>
        <taxon>Multicrustacea</taxon>
        <taxon>Malacostraca</taxon>
        <taxon>Eumalacostraca</taxon>
        <taxon>Eucarida</taxon>
        <taxon>Decapoda</taxon>
        <taxon>Pleocyemata</taxon>
        <taxon>Anomura</taxon>
        <taxon>Galatheoidea</taxon>
        <taxon>Porcellanidae</taxon>
        <taxon>Petrolisthes</taxon>
    </lineage>
</organism>